<dbReference type="EMBL" id="GL876966">
    <property type="protein sequence ID" value="KLU81735.1"/>
    <property type="molecule type" value="Genomic_DNA"/>
</dbReference>
<reference evidence="3" key="3">
    <citation type="submission" date="2011-03" db="EMBL/GenBank/DDBJ databases">
        <title>Annotation of Magnaporthe poae ATCC 64411.</title>
        <authorList>
            <person name="Ma L.-J."/>
            <person name="Dead R."/>
            <person name="Young S.K."/>
            <person name="Zeng Q."/>
            <person name="Gargeya S."/>
            <person name="Fitzgerald M."/>
            <person name="Haas B."/>
            <person name="Abouelleil A."/>
            <person name="Alvarado L."/>
            <person name="Arachchi H.M."/>
            <person name="Berlin A."/>
            <person name="Brown A."/>
            <person name="Chapman S.B."/>
            <person name="Chen Z."/>
            <person name="Dunbar C."/>
            <person name="Freedman E."/>
            <person name="Gearin G."/>
            <person name="Gellesch M."/>
            <person name="Goldberg J."/>
            <person name="Griggs A."/>
            <person name="Gujja S."/>
            <person name="Heiman D."/>
            <person name="Howarth C."/>
            <person name="Larson L."/>
            <person name="Lui A."/>
            <person name="MacDonald P.J.P."/>
            <person name="Mehta T."/>
            <person name="Montmayeur A."/>
            <person name="Murphy C."/>
            <person name="Neiman D."/>
            <person name="Pearson M."/>
            <person name="Priest M."/>
            <person name="Roberts A."/>
            <person name="Saif S."/>
            <person name="Shea T."/>
            <person name="Shenoy N."/>
            <person name="Sisk P."/>
            <person name="Stolte C."/>
            <person name="Sykes S."/>
            <person name="Yandava C."/>
            <person name="Wortman J."/>
            <person name="Nusbaum C."/>
            <person name="Birren B."/>
        </authorList>
    </citation>
    <scope>NUCLEOTIDE SEQUENCE</scope>
    <source>
        <strain evidence="3">ATCC 64411</strain>
    </source>
</reference>
<feature type="transmembrane region" description="Helical" evidence="2">
    <location>
        <begin position="106"/>
        <end position="125"/>
    </location>
</feature>
<dbReference type="STRING" id="644358.A0A0C4DM16"/>
<feature type="compositionally biased region" description="Polar residues" evidence="1">
    <location>
        <begin position="307"/>
        <end position="316"/>
    </location>
</feature>
<dbReference type="Proteomes" id="UP000011715">
    <property type="component" value="Unassembled WGS sequence"/>
</dbReference>
<dbReference type="OMA" id="ENALTWC"/>
<reference evidence="5" key="2">
    <citation type="submission" date="2010-05" db="EMBL/GenBank/DDBJ databases">
        <title>The genome sequence of Magnaporthe poae strain ATCC 64411.</title>
        <authorList>
            <person name="Ma L.-J."/>
            <person name="Dead R."/>
            <person name="Young S."/>
            <person name="Zeng Q."/>
            <person name="Koehrsen M."/>
            <person name="Alvarado L."/>
            <person name="Berlin A."/>
            <person name="Chapman S.B."/>
            <person name="Chen Z."/>
            <person name="Freedman E."/>
            <person name="Gellesch M."/>
            <person name="Goldberg J."/>
            <person name="Griggs A."/>
            <person name="Gujja S."/>
            <person name="Heilman E.R."/>
            <person name="Heiman D."/>
            <person name="Hepburn T."/>
            <person name="Howarth C."/>
            <person name="Jen D."/>
            <person name="Larson L."/>
            <person name="Mehta T."/>
            <person name="Neiman D."/>
            <person name="Pearson M."/>
            <person name="Roberts A."/>
            <person name="Saif S."/>
            <person name="Shea T."/>
            <person name="Shenoy N."/>
            <person name="Sisk P."/>
            <person name="Stolte C."/>
            <person name="Sykes S."/>
            <person name="Walk T."/>
            <person name="White J."/>
            <person name="Yandava C."/>
            <person name="Haas B."/>
            <person name="Nusbaum C."/>
            <person name="Birren B."/>
        </authorList>
    </citation>
    <scope>NUCLEOTIDE SEQUENCE [LARGE SCALE GENOMIC DNA]</scope>
    <source>
        <strain evidence="5">ATCC 64411 / 73-15</strain>
    </source>
</reference>
<reference evidence="4" key="5">
    <citation type="submission" date="2015-06" db="UniProtKB">
        <authorList>
            <consortium name="EnsemblFungi"/>
        </authorList>
    </citation>
    <scope>IDENTIFICATION</scope>
    <source>
        <strain evidence="4">ATCC 64411</strain>
    </source>
</reference>
<evidence type="ECO:0000313" key="5">
    <source>
        <dbReference type="Proteomes" id="UP000011715"/>
    </source>
</evidence>
<gene>
    <name evidence="3" type="ORF">MAPG_00817</name>
</gene>
<dbReference type="VEuPathDB" id="FungiDB:MAPG_00817"/>
<reference evidence="3" key="1">
    <citation type="submission" date="2010-05" db="EMBL/GenBank/DDBJ databases">
        <title>The Genome Sequence of Magnaporthe poae strain ATCC 64411.</title>
        <authorList>
            <consortium name="The Broad Institute Genome Sequencing Platform"/>
            <consortium name="Broad Institute Genome Sequencing Center for Infectious Disease"/>
            <person name="Ma L.-J."/>
            <person name="Dead R."/>
            <person name="Young S."/>
            <person name="Zeng Q."/>
            <person name="Koehrsen M."/>
            <person name="Alvarado L."/>
            <person name="Berlin A."/>
            <person name="Chapman S.B."/>
            <person name="Chen Z."/>
            <person name="Freedman E."/>
            <person name="Gellesch M."/>
            <person name="Goldberg J."/>
            <person name="Griggs A."/>
            <person name="Gujja S."/>
            <person name="Heilman E.R."/>
            <person name="Heiman D."/>
            <person name="Hepburn T."/>
            <person name="Howarth C."/>
            <person name="Jen D."/>
            <person name="Larson L."/>
            <person name="Mehta T."/>
            <person name="Neiman D."/>
            <person name="Pearson M."/>
            <person name="Roberts A."/>
            <person name="Saif S."/>
            <person name="Shea T."/>
            <person name="Shenoy N."/>
            <person name="Sisk P."/>
            <person name="Stolte C."/>
            <person name="Sykes S."/>
            <person name="Walk T."/>
            <person name="White J."/>
            <person name="Yandava C."/>
            <person name="Haas B."/>
            <person name="Nusbaum C."/>
            <person name="Birren B."/>
        </authorList>
    </citation>
    <scope>NUCLEOTIDE SEQUENCE</scope>
    <source>
        <strain evidence="3">ATCC 64411</strain>
    </source>
</reference>
<dbReference type="EnsemblFungi" id="MAPG_00817T0">
    <property type="protein sequence ID" value="MAPG_00817T0"/>
    <property type="gene ID" value="MAPG_00817"/>
</dbReference>
<dbReference type="OrthoDB" id="5217806at2759"/>
<keyword evidence="2" id="KW-0472">Membrane</keyword>
<evidence type="ECO:0000313" key="3">
    <source>
        <dbReference type="EMBL" id="KLU81735.1"/>
    </source>
</evidence>
<accession>A0A0C4DM16</accession>
<evidence type="ECO:0000256" key="2">
    <source>
        <dbReference type="SAM" id="Phobius"/>
    </source>
</evidence>
<feature type="transmembrane region" description="Helical" evidence="2">
    <location>
        <begin position="137"/>
        <end position="157"/>
    </location>
</feature>
<feature type="transmembrane region" description="Helical" evidence="2">
    <location>
        <begin position="224"/>
        <end position="244"/>
    </location>
</feature>
<proteinExistence type="predicted"/>
<evidence type="ECO:0000256" key="1">
    <source>
        <dbReference type="SAM" id="MobiDB-lite"/>
    </source>
</evidence>
<evidence type="ECO:0000313" key="4">
    <source>
        <dbReference type="EnsemblFungi" id="MAPG_00817T0"/>
    </source>
</evidence>
<protein>
    <recommendedName>
        <fullName evidence="6">Integral membrane protein</fullName>
    </recommendedName>
</protein>
<feature type="transmembrane region" description="Helical" evidence="2">
    <location>
        <begin position="6"/>
        <end position="32"/>
    </location>
</feature>
<dbReference type="eggNOG" id="ENOG502S6M4">
    <property type="taxonomic scope" value="Eukaryota"/>
</dbReference>
<feature type="transmembrane region" description="Helical" evidence="2">
    <location>
        <begin position="44"/>
        <end position="71"/>
    </location>
</feature>
<organism evidence="4 5">
    <name type="scientific">Magnaporthiopsis poae (strain ATCC 64411 / 73-15)</name>
    <name type="common">Kentucky bluegrass fungus</name>
    <name type="synonym">Magnaporthe poae</name>
    <dbReference type="NCBI Taxonomy" id="644358"/>
    <lineage>
        <taxon>Eukaryota</taxon>
        <taxon>Fungi</taxon>
        <taxon>Dikarya</taxon>
        <taxon>Ascomycota</taxon>
        <taxon>Pezizomycotina</taxon>
        <taxon>Sordariomycetes</taxon>
        <taxon>Sordariomycetidae</taxon>
        <taxon>Magnaporthales</taxon>
        <taxon>Magnaporthaceae</taxon>
        <taxon>Magnaporthiopsis</taxon>
    </lineage>
</organism>
<feature type="transmembrane region" description="Helical" evidence="2">
    <location>
        <begin position="264"/>
        <end position="286"/>
    </location>
</feature>
<dbReference type="EMBL" id="ADBL01000190">
    <property type="status" value="NOT_ANNOTATED_CDS"/>
    <property type="molecule type" value="Genomic_DNA"/>
</dbReference>
<sequence>MDVPYYYYVNAVMAGMWCLPFTVFFVLSFFLARRKGDPARVAVLLLKILLPFAILCTIFHVVNVATAIIIAQDRSYYRSRLSRQDRLNLEWLNFRSSLVRYVFEEITTALILFTFVELGNGFMYARSHQRTIRQKIFRYLSLFLALLIIAIALGYTIRYSVLYGRYLSDGRVGYNNISRGLAMLEKLYSARTILVWIFTIPPIAYAAVAVHFWKTQPLVRGITVEFLIATILMFIRATYEFVYVVRYRIDIPEGSRLPLPVHNYLSPIFRFVPLGVTVVLLFVIAIRKKKGLWTTQQPFHHGGIGTGNHSVQQHGNGQPAGWQPQQPQPVHEVKPPGYY</sequence>
<dbReference type="AlphaFoldDB" id="A0A0C4DM16"/>
<keyword evidence="2" id="KW-1133">Transmembrane helix</keyword>
<feature type="transmembrane region" description="Helical" evidence="2">
    <location>
        <begin position="193"/>
        <end position="212"/>
    </location>
</feature>
<keyword evidence="5" id="KW-1185">Reference proteome</keyword>
<reference evidence="4" key="4">
    <citation type="journal article" date="2015" name="G3 (Bethesda)">
        <title>Genome sequences of three phytopathogenic species of the Magnaporthaceae family of fungi.</title>
        <authorList>
            <person name="Okagaki L.H."/>
            <person name="Nunes C.C."/>
            <person name="Sailsbery J."/>
            <person name="Clay B."/>
            <person name="Brown D."/>
            <person name="John T."/>
            <person name="Oh Y."/>
            <person name="Young N."/>
            <person name="Fitzgerald M."/>
            <person name="Haas B.J."/>
            <person name="Zeng Q."/>
            <person name="Young S."/>
            <person name="Adiconis X."/>
            <person name="Fan L."/>
            <person name="Levin J.Z."/>
            <person name="Mitchell T.K."/>
            <person name="Okubara P.A."/>
            <person name="Farman M.L."/>
            <person name="Kohn L.M."/>
            <person name="Birren B."/>
            <person name="Ma L.-J."/>
            <person name="Dean R.A."/>
        </authorList>
    </citation>
    <scope>NUCLEOTIDE SEQUENCE</scope>
    <source>
        <strain evidence="4">ATCC 64411 / 73-15</strain>
    </source>
</reference>
<keyword evidence="2" id="KW-0812">Transmembrane</keyword>
<evidence type="ECO:0008006" key="6">
    <source>
        <dbReference type="Google" id="ProtNLM"/>
    </source>
</evidence>
<feature type="region of interest" description="Disordered" evidence="1">
    <location>
        <begin position="304"/>
        <end position="339"/>
    </location>
</feature>
<name>A0A0C4DM16_MAGP6</name>